<accession>A0A6M3J5G9</accession>
<feature type="compositionally biased region" description="Acidic residues" evidence="1">
    <location>
        <begin position="26"/>
        <end position="39"/>
    </location>
</feature>
<reference evidence="2" key="1">
    <citation type="submission" date="2020-03" db="EMBL/GenBank/DDBJ databases">
        <title>The deep terrestrial virosphere.</title>
        <authorList>
            <person name="Holmfeldt K."/>
            <person name="Nilsson E."/>
            <person name="Simone D."/>
            <person name="Lopez-Fernandez M."/>
            <person name="Wu X."/>
            <person name="de Brujin I."/>
            <person name="Lundin D."/>
            <person name="Andersson A."/>
            <person name="Bertilsson S."/>
            <person name="Dopson M."/>
        </authorList>
    </citation>
    <scope>NUCLEOTIDE SEQUENCE</scope>
    <source>
        <strain evidence="3">MM415A00259</strain>
        <strain evidence="2">MM415B00452</strain>
    </source>
</reference>
<dbReference type="EMBL" id="MT141529">
    <property type="protein sequence ID" value="QJA64944.1"/>
    <property type="molecule type" value="Genomic_DNA"/>
</dbReference>
<sequence length="57" mass="6927">MRNFKEMLRDLYFANKDKNPVLVIEEGWEDEEEEEDPNYWEDVRPSPPDNKPGWSKI</sequence>
<organism evidence="2">
    <name type="scientific">viral metagenome</name>
    <dbReference type="NCBI Taxonomy" id="1070528"/>
    <lineage>
        <taxon>unclassified sequences</taxon>
        <taxon>metagenomes</taxon>
        <taxon>organismal metagenomes</taxon>
    </lineage>
</organism>
<dbReference type="AlphaFoldDB" id="A0A6M3J5G9"/>
<evidence type="ECO:0000256" key="1">
    <source>
        <dbReference type="SAM" id="MobiDB-lite"/>
    </source>
</evidence>
<name>A0A6M3J5G9_9ZZZZ</name>
<dbReference type="EMBL" id="MT142516">
    <property type="protein sequence ID" value="QJA83698.1"/>
    <property type="molecule type" value="Genomic_DNA"/>
</dbReference>
<evidence type="ECO:0000313" key="3">
    <source>
        <dbReference type="EMBL" id="QJA83698.1"/>
    </source>
</evidence>
<gene>
    <name evidence="3" type="ORF">MM415A00259_0023</name>
    <name evidence="2" type="ORF">MM415B00452_0045</name>
</gene>
<feature type="region of interest" description="Disordered" evidence="1">
    <location>
        <begin position="25"/>
        <end position="57"/>
    </location>
</feature>
<protein>
    <submittedName>
        <fullName evidence="2">Uncharacterized protein</fullName>
    </submittedName>
</protein>
<proteinExistence type="predicted"/>
<evidence type="ECO:0000313" key="2">
    <source>
        <dbReference type="EMBL" id="QJA64944.1"/>
    </source>
</evidence>